<dbReference type="CDD" id="cd01650">
    <property type="entry name" value="RT_nLTR_like"/>
    <property type="match status" value="1"/>
</dbReference>
<dbReference type="PANTHER" id="PTHR33332">
    <property type="entry name" value="REVERSE TRANSCRIPTASE DOMAIN-CONTAINING PROTEIN"/>
    <property type="match status" value="1"/>
</dbReference>
<evidence type="ECO:0000259" key="1">
    <source>
        <dbReference type="PROSITE" id="PS50878"/>
    </source>
</evidence>
<dbReference type="InterPro" id="IPR043502">
    <property type="entry name" value="DNA/RNA_pol_sf"/>
</dbReference>
<dbReference type="GeneTree" id="ENSGT01120000271879"/>
<reference evidence="2" key="3">
    <citation type="submission" date="2025-09" db="UniProtKB">
        <authorList>
            <consortium name="Ensembl"/>
        </authorList>
    </citation>
    <scope>IDENTIFICATION</scope>
</reference>
<evidence type="ECO:0000313" key="2">
    <source>
        <dbReference type="Ensembl" id="ENSHHUP00000034435.1"/>
    </source>
</evidence>
<dbReference type="Proteomes" id="UP000314982">
    <property type="component" value="Unassembled WGS sequence"/>
</dbReference>
<protein>
    <recommendedName>
        <fullName evidence="1">Reverse transcriptase domain-containing protein</fullName>
    </recommendedName>
</protein>
<dbReference type="Ensembl" id="ENSHHUT00000035816.1">
    <property type="protein sequence ID" value="ENSHHUP00000034435.1"/>
    <property type="gene ID" value="ENSHHUG00000021702.1"/>
</dbReference>
<feature type="domain" description="Reverse transcriptase" evidence="1">
    <location>
        <begin position="1"/>
        <end position="260"/>
    </location>
</feature>
<sequence>MKQAKVIPLYKKGIKSNPGNYRPVSILCVTSKILERIVHEQMYEYVNKQGLIYDFQSCLRKTYSTDSCLLYLTDFIRKEIDEGNLCGMVLLDLQKAFDTVNHCFLISKLEALGLSSIPLGWVKSYLSGREQVVKVNGSLSQAKPMSCGVSQGSVLGPLLFLLYINNMKDACSCRLFLYADDSTLLVSHKSKTMLESILSTELTNISKWLGDNKLSLHLGKTEAIVFGSRPKLSRSSEISVELWGEVLTTKTSVSYLGCILDGSLGGVSMANNVLGKVNARTRFLSRKSKLLDKDSMNVLATALIQCHFDHASTSWFGGLSKLMKGKLKIAQNKLIRVVLKVSPHTHIGRSCFQELNWLPVEARVSQIRLGLVYRSIYGPAPRYLSDYFPRVRDAHNHSTRSGVADVCLYRFRSNAGKGTFLYTGASEWNKLPLPIKTTSSLGSFKNKVKICLISSVPI</sequence>
<reference evidence="2" key="2">
    <citation type="submission" date="2025-08" db="UniProtKB">
        <authorList>
            <consortium name="Ensembl"/>
        </authorList>
    </citation>
    <scope>IDENTIFICATION</scope>
</reference>
<accession>A0A4W5MAS2</accession>
<keyword evidence="3" id="KW-1185">Reference proteome</keyword>
<dbReference type="Pfam" id="PF00078">
    <property type="entry name" value="RVT_1"/>
    <property type="match status" value="1"/>
</dbReference>
<proteinExistence type="predicted"/>
<dbReference type="PROSITE" id="PS50878">
    <property type="entry name" value="RT_POL"/>
    <property type="match status" value="1"/>
</dbReference>
<dbReference type="InterPro" id="IPR000477">
    <property type="entry name" value="RT_dom"/>
</dbReference>
<reference evidence="3" key="1">
    <citation type="submission" date="2018-06" db="EMBL/GenBank/DDBJ databases">
        <title>Genome assembly of Danube salmon.</title>
        <authorList>
            <person name="Macqueen D.J."/>
            <person name="Gundappa M.K."/>
        </authorList>
    </citation>
    <scope>NUCLEOTIDE SEQUENCE [LARGE SCALE GENOMIC DNA]</scope>
</reference>
<organism evidence="2 3">
    <name type="scientific">Hucho hucho</name>
    <name type="common">huchen</name>
    <dbReference type="NCBI Taxonomy" id="62062"/>
    <lineage>
        <taxon>Eukaryota</taxon>
        <taxon>Metazoa</taxon>
        <taxon>Chordata</taxon>
        <taxon>Craniata</taxon>
        <taxon>Vertebrata</taxon>
        <taxon>Euteleostomi</taxon>
        <taxon>Actinopterygii</taxon>
        <taxon>Neopterygii</taxon>
        <taxon>Teleostei</taxon>
        <taxon>Protacanthopterygii</taxon>
        <taxon>Salmoniformes</taxon>
        <taxon>Salmonidae</taxon>
        <taxon>Salmoninae</taxon>
        <taxon>Hucho</taxon>
    </lineage>
</organism>
<evidence type="ECO:0000313" key="3">
    <source>
        <dbReference type="Proteomes" id="UP000314982"/>
    </source>
</evidence>
<dbReference type="AlphaFoldDB" id="A0A4W5MAS2"/>
<name>A0A4W5MAS2_9TELE</name>
<dbReference type="SUPFAM" id="SSF56672">
    <property type="entry name" value="DNA/RNA polymerases"/>
    <property type="match status" value="1"/>
</dbReference>
<dbReference type="STRING" id="62062.ENSHHUP00000034435"/>